<dbReference type="AlphaFoldDB" id="A0A835LGU1"/>
<evidence type="ECO:0000313" key="2">
    <source>
        <dbReference type="Proteomes" id="UP000631114"/>
    </source>
</evidence>
<gene>
    <name evidence="1" type="ORF">IFM89_039954</name>
</gene>
<dbReference type="Proteomes" id="UP000631114">
    <property type="component" value="Unassembled WGS sequence"/>
</dbReference>
<comment type="caution">
    <text evidence="1">The sequence shown here is derived from an EMBL/GenBank/DDBJ whole genome shotgun (WGS) entry which is preliminary data.</text>
</comment>
<name>A0A835LGU1_9MAGN</name>
<dbReference type="EMBL" id="JADFTS010000084">
    <property type="protein sequence ID" value="KAF9586826.1"/>
    <property type="molecule type" value="Genomic_DNA"/>
</dbReference>
<keyword evidence="2" id="KW-1185">Reference proteome</keyword>
<reference evidence="1 2" key="1">
    <citation type="submission" date="2020-10" db="EMBL/GenBank/DDBJ databases">
        <title>The Coptis chinensis genome and diversification of protoberbering-type alkaloids.</title>
        <authorList>
            <person name="Wang B."/>
            <person name="Shu S."/>
            <person name="Song C."/>
            <person name="Liu Y."/>
        </authorList>
    </citation>
    <scope>NUCLEOTIDE SEQUENCE [LARGE SCALE GENOMIC DNA]</scope>
    <source>
        <strain evidence="1">HL-2020</strain>
        <tissue evidence="1">Leaf</tissue>
    </source>
</reference>
<organism evidence="1 2">
    <name type="scientific">Coptis chinensis</name>
    <dbReference type="NCBI Taxonomy" id="261450"/>
    <lineage>
        <taxon>Eukaryota</taxon>
        <taxon>Viridiplantae</taxon>
        <taxon>Streptophyta</taxon>
        <taxon>Embryophyta</taxon>
        <taxon>Tracheophyta</taxon>
        <taxon>Spermatophyta</taxon>
        <taxon>Magnoliopsida</taxon>
        <taxon>Ranunculales</taxon>
        <taxon>Ranunculaceae</taxon>
        <taxon>Coptidoideae</taxon>
        <taxon>Coptis</taxon>
    </lineage>
</organism>
<proteinExistence type="predicted"/>
<accession>A0A835LGU1</accession>
<protein>
    <submittedName>
        <fullName evidence="1">Uncharacterized protein</fullName>
    </submittedName>
</protein>
<evidence type="ECO:0000313" key="1">
    <source>
        <dbReference type="EMBL" id="KAF9586826.1"/>
    </source>
</evidence>
<sequence>MENRWTLEDVLMSFPSTNRDSFWLFYPSSNPTYRNNLKNEPTASGTAGMALMVDACLVQSDSVRFGSYAQRIIMVVGNVGIESISFDCGSDLTEAYLSPLDNALIHDPNGLAWINDYIAVDALIQRFQAHFVIGEDLIPLEIIRFRALLNQPQGYEEHILNHYCLWDYEKRRNFLIQFDELNGHPTFKKKMALALANINTNNPNFNFRLYIEKQSLLFVKFGRYNSGYPDFLTLYYFMRCCFHHGQMYQDQFRTFQQIEKELHRTFPFAIDLLCCELAGSDILQRSIIRLHDDGIGGVVV</sequence>